<evidence type="ECO:0000256" key="5">
    <source>
        <dbReference type="ARBA" id="ARBA00023159"/>
    </source>
</evidence>
<dbReference type="GO" id="GO:0003712">
    <property type="term" value="F:transcription coregulator activity"/>
    <property type="evidence" value="ECO:0007669"/>
    <property type="project" value="InterPro"/>
</dbReference>
<protein>
    <recommendedName>
        <fullName evidence="3 8">Mediator of RNA polymerase II transcription subunit 31</fullName>
    </recommendedName>
</protein>
<keyword evidence="5 8" id="KW-0010">Activator</keyword>
<dbReference type="GO" id="GO:0006355">
    <property type="term" value="P:regulation of DNA-templated transcription"/>
    <property type="evidence" value="ECO:0007669"/>
    <property type="project" value="InterPro"/>
</dbReference>
<dbReference type="Proteomes" id="UP000827549">
    <property type="component" value="Chromosome 1"/>
</dbReference>
<evidence type="ECO:0000256" key="7">
    <source>
        <dbReference type="ARBA" id="ARBA00023242"/>
    </source>
</evidence>
<evidence type="ECO:0000256" key="9">
    <source>
        <dbReference type="SAM" id="MobiDB-lite"/>
    </source>
</evidence>
<keyword evidence="6 8" id="KW-0804">Transcription</keyword>
<comment type="function">
    <text evidence="8">Component of the Mediator complex, a coactivator involved in the regulated transcription of nearly all RNA polymerase II-dependent genes. Mediator functions as a bridge to convey information from gene-specific regulatory proteins to the basal RNA polymerase II transcription machinery. Mediator is recruited to promoters by direct interactions with regulatory proteins and serves as a scaffold for the assembly of a functional preinitiation complex with RNA polymerase II and the general transcription factors.</text>
</comment>
<feature type="region of interest" description="Disordered" evidence="9">
    <location>
        <begin position="1"/>
        <end position="23"/>
    </location>
</feature>
<comment type="subunit">
    <text evidence="8">Component of the Mediator complex.</text>
</comment>
<feature type="compositionally biased region" description="Basic and acidic residues" evidence="9">
    <location>
        <begin position="144"/>
        <end position="154"/>
    </location>
</feature>
<evidence type="ECO:0000313" key="10">
    <source>
        <dbReference type="EMBL" id="WOO76565.1"/>
    </source>
</evidence>
<comment type="similarity">
    <text evidence="2 8">Belongs to the Mediator complex subunit 31 family.</text>
</comment>
<dbReference type="AlphaFoldDB" id="A0AAF0XZ06"/>
<evidence type="ECO:0000256" key="1">
    <source>
        <dbReference type="ARBA" id="ARBA00004123"/>
    </source>
</evidence>
<dbReference type="GO" id="GO:0016592">
    <property type="term" value="C:mediator complex"/>
    <property type="evidence" value="ECO:0007669"/>
    <property type="project" value="InterPro"/>
</dbReference>
<feature type="compositionally biased region" description="Basic and acidic residues" evidence="9">
    <location>
        <begin position="125"/>
        <end position="134"/>
    </location>
</feature>
<dbReference type="Pfam" id="PF05669">
    <property type="entry name" value="Med31"/>
    <property type="match status" value="1"/>
</dbReference>
<name>A0AAF0XZ06_9TREE</name>
<evidence type="ECO:0000256" key="2">
    <source>
        <dbReference type="ARBA" id="ARBA00006378"/>
    </source>
</evidence>
<evidence type="ECO:0000256" key="6">
    <source>
        <dbReference type="ARBA" id="ARBA00023163"/>
    </source>
</evidence>
<evidence type="ECO:0000256" key="8">
    <source>
        <dbReference type="RuleBase" id="RU364129"/>
    </source>
</evidence>
<dbReference type="PANTHER" id="PTHR13186">
    <property type="entry name" value="MEDIATOR OF RNA POLYMERASE II TRANSCRIPTION SUBUNIT 31"/>
    <property type="match status" value="1"/>
</dbReference>
<sequence>MQQLPTILPPPPLPDGSEQQRPPERHANLVRFQSELEFVQCLANPLYLHELHVQRYFEDPAFLKYLEYLDYWRKPEYVRFIIYPTCLAYLQLLHTPTFRTMLGDMGFVGELMRIGTTHFETWRAEKEDKVKAEPEATPEASAPADEKPDIEADA</sequence>
<dbReference type="InterPro" id="IPR008831">
    <property type="entry name" value="Mediator_Med31"/>
</dbReference>
<dbReference type="Gene3D" id="1.10.10.1340">
    <property type="entry name" value="Mediator of RNA polymerase II, submodule Med31 (Soh1)"/>
    <property type="match status" value="1"/>
</dbReference>
<dbReference type="InterPro" id="IPR038089">
    <property type="entry name" value="Med31_sf"/>
</dbReference>
<evidence type="ECO:0000313" key="11">
    <source>
        <dbReference type="Proteomes" id="UP000827549"/>
    </source>
</evidence>
<evidence type="ECO:0000256" key="4">
    <source>
        <dbReference type="ARBA" id="ARBA00023015"/>
    </source>
</evidence>
<dbReference type="GeneID" id="87803451"/>
<reference evidence="10" key="1">
    <citation type="submission" date="2023-10" db="EMBL/GenBank/DDBJ databases">
        <authorList>
            <person name="Noh H."/>
        </authorList>
    </citation>
    <scope>NUCLEOTIDE SEQUENCE</scope>
    <source>
        <strain evidence="10">DUCC4014</strain>
    </source>
</reference>
<proteinExistence type="inferred from homology"/>
<accession>A0AAF0XZ06</accession>
<keyword evidence="4 8" id="KW-0805">Transcription regulation</keyword>
<gene>
    <name evidence="10" type="primary">SOH1</name>
    <name evidence="10" type="ORF">LOC62_01G000192</name>
</gene>
<dbReference type="EMBL" id="CP086714">
    <property type="protein sequence ID" value="WOO76565.1"/>
    <property type="molecule type" value="Genomic_DNA"/>
</dbReference>
<feature type="region of interest" description="Disordered" evidence="9">
    <location>
        <begin position="125"/>
        <end position="154"/>
    </location>
</feature>
<dbReference type="RefSeq" id="XP_062622597.1">
    <property type="nucleotide sequence ID" value="XM_062766613.1"/>
</dbReference>
<comment type="subcellular location">
    <subcellularLocation>
        <location evidence="1 8">Nucleus</location>
    </subcellularLocation>
</comment>
<keyword evidence="7 8" id="KW-0539">Nucleus</keyword>
<organism evidence="10 11">
    <name type="scientific">Vanrija pseudolonga</name>
    <dbReference type="NCBI Taxonomy" id="143232"/>
    <lineage>
        <taxon>Eukaryota</taxon>
        <taxon>Fungi</taxon>
        <taxon>Dikarya</taxon>
        <taxon>Basidiomycota</taxon>
        <taxon>Agaricomycotina</taxon>
        <taxon>Tremellomycetes</taxon>
        <taxon>Trichosporonales</taxon>
        <taxon>Trichosporonaceae</taxon>
        <taxon>Vanrija</taxon>
    </lineage>
</organism>
<evidence type="ECO:0000256" key="3">
    <source>
        <dbReference type="ARBA" id="ARBA00019660"/>
    </source>
</evidence>
<keyword evidence="11" id="KW-1185">Reference proteome</keyword>